<comment type="caution">
    <text evidence="2">The sequence shown here is derived from an EMBL/GenBank/DDBJ whole genome shotgun (WGS) entry which is preliminary data.</text>
</comment>
<evidence type="ECO:0000313" key="2">
    <source>
        <dbReference type="EMBL" id="GAC66549.1"/>
    </source>
</evidence>
<feature type="domain" description="Alpha/beta hydrolase fold-5" evidence="1">
    <location>
        <begin position="77"/>
        <end position="187"/>
    </location>
</feature>
<gene>
    <name evidence="2" type="ORF">GS4_02_02620</name>
</gene>
<dbReference type="InterPro" id="IPR029059">
    <property type="entry name" value="AB_hydrolase_5"/>
</dbReference>
<dbReference type="eggNOG" id="COG2945">
    <property type="taxonomic scope" value="Bacteria"/>
</dbReference>
<dbReference type="AlphaFoldDB" id="M0QDN1"/>
<dbReference type="Proteomes" id="UP000011666">
    <property type="component" value="Unassembled WGS sequence"/>
</dbReference>
<evidence type="ECO:0000313" key="3">
    <source>
        <dbReference type="Proteomes" id="UP000011666"/>
    </source>
</evidence>
<organism evidence="2 3">
    <name type="scientific">Gordonia soli NBRC 108243</name>
    <dbReference type="NCBI Taxonomy" id="1223545"/>
    <lineage>
        <taxon>Bacteria</taxon>
        <taxon>Bacillati</taxon>
        <taxon>Actinomycetota</taxon>
        <taxon>Actinomycetes</taxon>
        <taxon>Mycobacteriales</taxon>
        <taxon>Gordoniaceae</taxon>
        <taxon>Gordonia</taxon>
    </lineage>
</organism>
<dbReference type="Pfam" id="PF12695">
    <property type="entry name" value="Abhydrolase_5"/>
    <property type="match status" value="1"/>
</dbReference>
<dbReference type="GO" id="GO:0016787">
    <property type="term" value="F:hydrolase activity"/>
    <property type="evidence" value="ECO:0007669"/>
    <property type="project" value="InterPro"/>
</dbReference>
<dbReference type="STRING" id="1223545.GS4_02_02620"/>
<name>M0QDN1_9ACTN</name>
<keyword evidence="3" id="KW-1185">Reference proteome</keyword>
<accession>M0QDN1</accession>
<dbReference type="SUPFAM" id="SSF53474">
    <property type="entry name" value="alpha/beta-Hydrolases"/>
    <property type="match status" value="1"/>
</dbReference>
<dbReference type="Gene3D" id="3.40.50.1820">
    <property type="entry name" value="alpha/beta hydrolase"/>
    <property type="match status" value="1"/>
</dbReference>
<dbReference type="EMBL" id="BANX01000002">
    <property type="protein sequence ID" value="GAC66549.1"/>
    <property type="molecule type" value="Genomic_DNA"/>
</dbReference>
<protein>
    <recommendedName>
        <fullName evidence="1">Alpha/beta hydrolase fold-5 domain-containing protein</fullName>
    </recommendedName>
</protein>
<dbReference type="InterPro" id="IPR029058">
    <property type="entry name" value="AB_hydrolase_fold"/>
</dbReference>
<reference evidence="2 3" key="1">
    <citation type="submission" date="2013-01" db="EMBL/GenBank/DDBJ databases">
        <title>Whole genome shotgun sequence of Gordonia soli NBRC 108243.</title>
        <authorList>
            <person name="Isaki-Nakamura S."/>
            <person name="Hosoyama A."/>
            <person name="Tsuchikane K."/>
            <person name="Ando Y."/>
            <person name="Baba S."/>
            <person name="Ohji S."/>
            <person name="Hamada M."/>
            <person name="Tamura T."/>
            <person name="Yamazoe A."/>
            <person name="Yamazaki S."/>
            <person name="Fujita N."/>
        </authorList>
    </citation>
    <scope>NUCLEOTIDE SEQUENCE [LARGE SCALE GENOMIC DNA]</scope>
    <source>
        <strain evidence="2 3">NBRC 108243</strain>
    </source>
</reference>
<sequence length="203" mass="22558">MLKRAPRSPELLVLVLPGGTDESTEPFRPWQPSALRMYPFTWSIAVRFGRAVSVRQVRYGVYGWNGDEASPLPYAREALESLTARHPGVPVVVVGHSMGGRVAAHLAADHRVVGVLALAPWWQFADWREIRDGVRVMAIHGSADRRTYPDRTEKGIRELSERGVRATYVSVPDGEHAMLDHVGLWQGAALDFVATVLADVRTR</sequence>
<evidence type="ECO:0000259" key="1">
    <source>
        <dbReference type="Pfam" id="PF12695"/>
    </source>
</evidence>
<dbReference type="RefSeq" id="WP_007616857.1">
    <property type="nucleotide sequence ID" value="NZ_BANX01000002.1"/>
</dbReference>
<proteinExistence type="predicted"/>